<reference evidence="1" key="1">
    <citation type="journal article" date="2014" name="Front. Microbiol.">
        <title>High frequency of phylogenetically diverse reductive dehalogenase-homologous genes in deep subseafloor sedimentary metagenomes.</title>
        <authorList>
            <person name="Kawai M."/>
            <person name="Futagami T."/>
            <person name="Toyoda A."/>
            <person name="Takaki Y."/>
            <person name="Nishi S."/>
            <person name="Hori S."/>
            <person name="Arai W."/>
            <person name="Tsubouchi T."/>
            <person name="Morono Y."/>
            <person name="Uchiyama I."/>
            <person name="Ito T."/>
            <person name="Fujiyama A."/>
            <person name="Inagaki F."/>
            <person name="Takami H."/>
        </authorList>
    </citation>
    <scope>NUCLEOTIDE SEQUENCE</scope>
    <source>
        <strain evidence="1">Expedition CK06-06</strain>
    </source>
</reference>
<organism evidence="1">
    <name type="scientific">marine sediment metagenome</name>
    <dbReference type="NCBI Taxonomy" id="412755"/>
    <lineage>
        <taxon>unclassified sequences</taxon>
        <taxon>metagenomes</taxon>
        <taxon>ecological metagenomes</taxon>
    </lineage>
</organism>
<evidence type="ECO:0000313" key="1">
    <source>
        <dbReference type="EMBL" id="GAH70026.1"/>
    </source>
</evidence>
<comment type="caution">
    <text evidence="1">The sequence shown here is derived from an EMBL/GenBank/DDBJ whole genome shotgun (WGS) entry which is preliminary data.</text>
</comment>
<gene>
    <name evidence="1" type="ORF">S03H2_51027</name>
</gene>
<sequence>MTEEIEKSKKIIKCPVCSGNIAYIEKKKIIGKIQTYVCQN</sequence>
<feature type="non-terminal residue" evidence="1">
    <location>
        <position position="40"/>
    </location>
</feature>
<proteinExistence type="predicted"/>
<protein>
    <submittedName>
        <fullName evidence="1">Uncharacterized protein</fullName>
    </submittedName>
</protein>
<name>X1HIT3_9ZZZZ</name>
<accession>X1HIT3</accession>
<dbReference type="AlphaFoldDB" id="X1HIT3"/>
<dbReference type="EMBL" id="BARU01032349">
    <property type="protein sequence ID" value="GAH70026.1"/>
    <property type="molecule type" value="Genomic_DNA"/>
</dbReference>